<evidence type="ECO:0000313" key="2">
    <source>
        <dbReference type="EMBL" id="MPM45019.1"/>
    </source>
</evidence>
<sequence length="170" mass="20157">MYIKGRLNNMLLGPSGENIYPEEIESVINGHDMVSESIVTQSKGKLIAKVHFNPDKLKALKEAKEDALNAYYQKRDQLVKSYEEKKEELMHTYEEKKEELMNTYDEKREELDEIIDTFNKKIEQLKKDVSEYVNARVNKFSKINIVEDHPEQFEKTATQKIKRYKYTEKE</sequence>
<reference evidence="2" key="1">
    <citation type="submission" date="2019-08" db="EMBL/GenBank/DDBJ databases">
        <authorList>
            <person name="Kucharzyk K."/>
            <person name="Murdoch R.W."/>
            <person name="Higgins S."/>
            <person name="Loffler F."/>
        </authorList>
    </citation>
    <scope>NUCLEOTIDE SEQUENCE</scope>
</reference>
<protein>
    <submittedName>
        <fullName evidence="2">Uncharacterized protein</fullName>
    </submittedName>
</protein>
<dbReference type="SUPFAM" id="SSF56801">
    <property type="entry name" value="Acetyl-CoA synthetase-like"/>
    <property type="match status" value="1"/>
</dbReference>
<feature type="coiled-coil region" evidence="1">
    <location>
        <begin position="68"/>
        <end position="135"/>
    </location>
</feature>
<dbReference type="Gene3D" id="3.30.300.30">
    <property type="match status" value="1"/>
</dbReference>
<dbReference type="AlphaFoldDB" id="A0A644ZVK5"/>
<keyword evidence="1" id="KW-0175">Coiled coil</keyword>
<evidence type="ECO:0000256" key="1">
    <source>
        <dbReference type="SAM" id="Coils"/>
    </source>
</evidence>
<dbReference type="InterPro" id="IPR045851">
    <property type="entry name" value="AMP-bd_C_sf"/>
</dbReference>
<comment type="caution">
    <text evidence="2">The sequence shown here is derived from an EMBL/GenBank/DDBJ whole genome shotgun (WGS) entry which is preliminary data.</text>
</comment>
<organism evidence="2">
    <name type="scientific">bioreactor metagenome</name>
    <dbReference type="NCBI Taxonomy" id="1076179"/>
    <lineage>
        <taxon>unclassified sequences</taxon>
        <taxon>metagenomes</taxon>
        <taxon>ecological metagenomes</taxon>
    </lineage>
</organism>
<dbReference type="EMBL" id="VSSQ01010712">
    <property type="protein sequence ID" value="MPM45019.1"/>
    <property type="molecule type" value="Genomic_DNA"/>
</dbReference>
<name>A0A644ZVK5_9ZZZZ</name>
<accession>A0A644ZVK5</accession>
<proteinExistence type="predicted"/>
<gene>
    <name evidence="2" type="ORF">SDC9_91704</name>
</gene>